<feature type="domain" description="Glycosyltransferase 2-like" evidence="2">
    <location>
        <begin position="5"/>
        <end position="99"/>
    </location>
</feature>
<dbReference type="InterPro" id="IPR001173">
    <property type="entry name" value="Glyco_trans_2-like"/>
</dbReference>
<comment type="similarity">
    <text evidence="1">Belongs to the glycosyltransferase 2 family. WaaE/KdtX subfamily.</text>
</comment>
<organism evidence="3 4">
    <name type="scientific">Candidatus Omnitrophus magneticus</name>
    <dbReference type="NCBI Taxonomy" id="1609969"/>
    <lineage>
        <taxon>Bacteria</taxon>
        <taxon>Pseudomonadati</taxon>
        <taxon>Candidatus Omnitrophota</taxon>
        <taxon>Candidatus Omnitrophus</taxon>
    </lineage>
</organism>
<dbReference type="EMBL" id="JYNY01000615">
    <property type="protein sequence ID" value="KJJ83353.1"/>
    <property type="molecule type" value="Genomic_DNA"/>
</dbReference>
<proteinExistence type="inferred from homology"/>
<reference evidence="3 4" key="1">
    <citation type="submission" date="2015-02" db="EMBL/GenBank/DDBJ databases">
        <title>Single-cell genomics of uncultivated deep-branching MTB reveals a conserved set of magnetosome genes.</title>
        <authorList>
            <person name="Kolinko S."/>
            <person name="Richter M."/>
            <person name="Glockner F.O."/>
            <person name="Brachmann A."/>
            <person name="Schuler D."/>
        </authorList>
    </citation>
    <scope>NUCLEOTIDE SEQUENCE [LARGE SCALE GENOMIC DNA]</scope>
    <source>
        <strain evidence="3">SKK-01</strain>
    </source>
</reference>
<dbReference type="Pfam" id="PF00535">
    <property type="entry name" value="Glycos_transf_2"/>
    <property type="match status" value="1"/>
</dbReference>
<accession>A0A0F0CJ79</accession>
<dbReference type="SUPFAM" id="SSF53448">
    <property type="entry name" value="Nucleotide-diphospho-sugar transferases"/>
    <property type="match status" value="1"/>
</dbReference>
<comment type="caution">
    <text evidence="3">The sequence shown here is derived from an EMBL/GenBank/DDBJ whole genome shotgun (WGS) entry which is preliminary data.</text>
</comment>
<evidence type="ECO:0000256" key="1">
    <source>
        <dbReference type="ARBA" id="ARBA00038494"/>
    </source>
</evidence>
<dbReference type="PANTHER" id="PTHR43630:SF2">
    <property type="entry name" value="GLYCOSYLTRANSFERASE"/>
    <property type="match status" value="1"/>
</dbReference>
<dbReference type="GO" id="GO:0016740">
    <property type="term" value="F:transferase activity"/>
    <property type="evidence" value="ECO:0007669"/>
    <property type="project" value="UniProtKB-KW"/>
</dbReference>
<keyword evidence="4" id="KW-1185">Reference proteome</keyword>
<protein>
    <submittedName>
        <fullName evidence="3">Family 2 glycosyl transferase</fullName>
    </submittedName>
</protein>
<name>A0A0F0CJ79_9BACT</name>
<sequence length="233" mass="27311">MKWADEIIIVDGNSTDNTLAIARKYTDKIITSDFAGFGEERNKGAEFAKGDWILQLDADEIVTDAMRNRLNSLLDGNDAGCASFKFRRKNIFLGKIMTYGGWYHYSHHLYKKGFAHYEGDIHEKLIVNGLTGTMEESLEHYPFYSLAEFIERQNRYTGLQAMEQFKSNPKITEKEILYNLRVKPLKLFWKMYFKKKGYKEGPHGFIFSILFAWVHFVKWAKYWEIVRDNGKTL</sequence>
<dbReference type="Gene3D" id="3.90.550.10">
    <property type="entry name" value="Spore Coat Polysaccharide Biosynthesis Protein SpsA, Chain A"/>
    <property type="match status" value="1"/>
</dbReference>
<keyword evidence="3" id="KW-0808">Transferase</keyword>
<dbReference type="Proteomes" id="UP000033428">
    <property type="component" value="Unassembled WGS sequence"/>
</dbReference>
<evidence type="ECO:0000313" key="3">
    <source>
        <dbReference type="EMBL" id="KJJ83353.1"/>
    </source>
</evidence>
<dbReference type="AlphaFoldDB" id="A0A0F0CJ79"/>
<dbReference type="InterPro" id="IPR029044">
    <property type="entry name" value="Nucleotide-diphossugar_trans"/>
</dbReference>
<dbReference type="CDD" id="cd02511">
    <property type="entry name" value="Beta4Glucosyltransferase"/>
    <property type="match status" value="1"/>
</dbReference>
<dbReference type="PANTHER" id="PTHR43630">
    <property type="entry name" value="POLY-BETA-1,6-N-ACETYL-D-GLUCOSAMINE SYNTHASE"/>
    <property type="match status" value="1"/>
</dbReference>
<evidence type="ECO:0000259" key="2">
    <source>
        <dbReference type="Pfam" id="PF00535"/>
    </source>
</evidence>
<gene>
    <name evidence="3" type="ORF">OMAG_002782</name>
</gene>
<evidence type="ECO:0000313" key="4">
    <source>
        <dbReference type="Proteomes" id="UP000033428"/>
    </source>
</evidence>